<protein>
    <submittedName>
        <fullName evidence="2">Uncharacterized protein</fullName>
    </submittedName>
</protein>
<sequence length="380" mass="43073">MNWNRTWELTKTSSALCVPMQPTMLVSYETTSGRFMEQSQLQKGLFATSFRRLMTADGKRASNDNRPSLALHSRRMWFCAEFKIWKHSVEESTASYFVQERGKQKMADGSAAINFVCHRSGSYAPKGFGKRPLKLEGSCKMGNRCTAEVICRIYPDNRVKVTYYDLHHGHNMDGRHLKMTRKERAMYRCRIMGKRSSDRVKKVKKQPSPCVKIENKPNVNSSNLVLPITICEISNSENGNEMPVAIDLASDNSKYTNLNESVSSSHTNLNEAIDKKLLHALALLRDRNVLDDKITQLVASHLDAVVLLLEGSKDSAPLPTRSHEQPHSEYSSRRNKTTSNDNAITAATSTHKTTNPQCFVVNNSDTINIHYNLDHQYSHY</sequence>
<accession>A0A7R9CNP8</accession>
<dbReference type="PANTHER" id="PTHR33936">
    <property type="entry name" value="PROTEIN CBG17840"/>
    <property type="match status" value="1"/>
</dbReference>
<dbReference type="EMBL" id="OD000915">
    <property type="protein sequence ID" value="CAD7399826.1"/>
    <property type="molecule type" value="Genomic_DNA"/>
</dbReference>
<evidence type="ECO:0000313" key="2">
    <source>
        <dbReference type="EMBL" id="CAD7399826.1"/>
    </source>
</evidence>
<feature type="region of interest" description="Disordered" evidence="1">
    <location>
        <begin position="314"/>
        <end position="340"/>
    </location>
</feature>
<gene>
    <name evidence="2" type="ORF">TPSB3V08_LOCUS2335</name>
</gene>
<organism evidence="2">
    <name type="scientific">Timema poppense</name>
    <name type="common">Walking stick</name>
    <dbReference type="NCBI Taxonomy" id="170557"/>
    <lineage>
        <taxon>Eukaryota</taxon>
        <taxon>Metazoa</taxon>
        <taxon>Ecdysozoa</taxon>
        <taxon>Arthropoda</taxon>
        <taxon>Hexapoda</taxon>
        <taxon>Insecta</taxon>
        <taxon>Pterygota</taxon>
        <taxon>Neoptera</taxon>
        <taxon>Polyneoptera</taxon>
        <taxon>Phasmatodea</taxon>
        <taxon>Timematodea</taxon>
        <taxon>Timematoidea</taxon>
        <taxon>Timematidae</taxon>
        <taxon>Timema</taxon>
    </lineage>
</organism>
<feature type="compositionally biased region" description="Basic and acidic residues" evidence="1">
    <location>
        <begin position="321"/>
        <end position="332"/>
    </location>
</feature>
<proteinExistence type="predicted"/>
<dbReference type="PANTHER" id="PTHR33936:SF24">
    <property type="entry name" value="C2H2-TYPE DOMAIN-CONTAINING PROTEIN"/>
    <property type="match status" value="1"/>
</dbReference>
<reference evidence="2" key="1">
    <citation type="submission" date="2020-11" db="EMBL/GenBank/DDBJ databases">
        <authorList>
            <person name="Tran Van P."/>
        </authorList>
    </citation>
    <scope>NUCLEOTIDE SEQUENCE</scope>
</reference>
<dbReference type="AlphaFoldDB" id="A0A7R9CNP8"/>
<name>A0A7R9CNP8_TIMPO</name>
<evidence type="ECO:0000256" key="1">
    <source>
        <dbReference type="SAM" id="MobiDB-lite"/>
    </source>
</evidence>
<dbReference type="InterPro" id="IPR052797">
    <property type="entry name" value="RegFact_GeneExpr_CellDeath"/>
</dbReference>